<dbReference type="RefSeq" id="WP_022936040.1">
    <property type="nucleotide sequence ID" value="NZ_LR214940.1"/>
</dbReference>
<dbReference type="EMBL" id="LR214940">
    <property type="protein sequence ID" value="VEU55754.1"/>
    <property type="molecule type" value="Genomic_DNA"/>
</dbReference>
<organism evidence="1 2">
    <name type="scientific">Metamycoplasma orale</name>
    <name type="common">Mycoplasma orale</name>
    <dbReference type="NCBI Taxonomy" id="2121"/>
    <lineage>
        <taxon>Bacteria</taxon>
        <taxon>Bacillati</taxon>
        <taxon>Mycoplasmatota</taxon>
        <taxon>Mycoplasmoidales</taxon>
        <taxon>Metamycoplasmataceae</taxon>
        <taxon>Metamycoplasma</taxon>
    </lineage>
</organism>
<reference evidence="1 2" key="1">
    <citation type="submission" date="2019-01" db="EMBL/GenBank/DDBJ databases">
        <authorList>
            <consortium name="Pathogen Informatics"/>
        </authorList>
    </citation>
    <scope>NUCLEOTIDE SEQUENCE [LARGE SCALE GENOMIC DNA]</scope>
    <source>
        <strain evidence="1 2">NCTC10112</strain>
    </source>
</reference>
<accession>A0A448ZX77</accession>
<dbReference type="AlphaFoldDB" id="A0A448ZX77"/>
<evidence type="ECO:0000313" key="1">
    <source>
        <dbReference type="EMBL" id="VEU55754.1"/>
    </source>
</evidence>
<dbReference type="PROSITE" id="PS51257">
    <property type="entry name" value="PROKAR_LIPOPROTEIN"/>
    <property type="match status" value="1"/>
</dbReference>
<sequence length="645" mass="76027">MHKNNKPKLLYFLTLGISVPTFGISLVSCNKKETYLDISKISRNYLSRLNIFQLANFHNQYKIFYFKKHNKRIYYENASVINGNMHLTYKNKNVIYKPDFTLSNFWKQELNNFNTYYIANTDIKSFANVNDALVEHSFDSVDLANGFNDEWLLQLIEKNNKDYIKGDNTYFEDMQTVIFKVINDFKSNYYLLNTRRKVNAKDKNVLKNIMWNPEYIQASTWLQDEYKNQREEFKNNLILYLNKFNYGIKDLILDWTLEEKLSLTGESSYVPFKIKDIINFEGKSIMDKTKSNITYYINGFRNYKSTKKFGVGYQGLQEEYPLFNEYIPNPLLEINGGKYMNIIDNINEFIKGGAASFEYWSTKGIMYLFNYLVNKNVFSINIPENKKDEDLKYRIVRFDFTNYLGTNQLFKAIVEVIKKDGTKKNYVWISSNFDDHGHKMKGQILKNVYGKDLESDTANFYNYKDGISPIPNGIKLTDFFNTKIFKTNEVIDQNEINKVYQSVAFYKLLNKAFSKFNDELIYWNNDIRSSYEAGFLNTDSFQIQMLNSFINNYLLSYSLETNAGKVYSGIKRIDIEVLDLPYDFGRVYLKLKFVTFEDKVDYKFKSKGEKTLASIFLYWNGFKGYDYSKDSKTVTIEKIVEGEGN</sequence>
<evidence type="ECO:0000313" key="2">
    <source>
        <dbReference type="Proteomes" id="UP000290482"/>
    </source>
</evidence>
<name>A0A448ZX77_METOS</name>
<dbReference type="Proteomes" id="UP000290482">
    <property type="component" value="Chromosome"/>
</dbReference>
<protein>
    <recommendedName>
        <fullName evidence="3">Lipoprotein</fullName>
    </recommendedName>
</protein>
<dbReference type="NCBIfam" id="NF045963">
    <property type="entry name" value="MAG3240_fam"/>
    <property type="match status" value="1"/>
</dbReference>
<evidence type="ECO:0008006" key="3">
    <source>
        <dbReference type="Google" id="ProtNLM"/>
    </source>
</evidence>
<dbReference type="OrthoDB" id="401027at2"/>
<keyword evidence="2" id="KW-1185">Reference proteome</keyword>
<gene>
    <name evidence="1" type="ORF">NCTC10112_00397</name>
</gene>
<proteinExistence type="predicted"/>
<dbReference type="KEGG" id="mob:NCTC10112_00397"/>